<dbReference type="RefSeq" id="WP_209141152.1">
    <property type="nucleotide sequence ID" value="NZ_JAGHKO010000005.1"/>
</dbReference>
<organism evidence="2 3">
    <name type="scientific">Niastella soli</name>
    <dbReference type="NCBI Taxonomy" id="2821487"/>
    <lineage>
        <taxon>Bacteria</taxon>
        <taxon>Pseudomonadati</taxon>
        <taxon>Bacteroidota</taxon>
        <taxon>Chitinophagia</taxon>
        <taxon>Chitinophagales</taxon>
        <taxon>Chitinophagaceae</taxon>
        <taxon>Niastella</taxon>
    </lineage>
</organism>
<name>A0ABS3YYU4_9BACT</name>
<evidence type="ECO:0000313" key="3">
    <source>
        <dbReference type="Proteomes" id="UP000677244"/>
    </source>
</evidence>
<keyword evidence="3" id="KW-1185">Reference proteome</keyword>
<reference evidence="2 3" key="1">
    <citation type="submission" date="2021-03" db="EMBL/GenBank/DDBJ databases">
        <title>Assistant Professor.</title>
        <authorList>
            <person name="Huq M.A."/>
        </authorList>
    </citation>
    <scope>NUCLEOTIDE SEQUENCE [LARGE SCALE GENOMIC DNA]</scope>
    <source>
        <strain evidence="2 3">MAH-29</strain>
    </source>
</reference>
<sequence>MNFSSLFVLLCILTAYSYAPNPKQIDLHNLLVDTSAATKKIVNKSDTQILNSTGDTIVLQWQEEEKSDTFKR</sequence>
<dbReference type="EMBL" id="JAGHKO010000005">
    <property type="protein sequence ID" value="MBO9203099.1"/>
    <property type="molecule type" value="Genomic_DNA"/>
</dbReference>
<accession>A0ABS3YYU4</accession>
<evidence type="ECO:0000313" key="2">
    <source>
        <dbReference type="EMBL" id="MBO9203099.1"/>
    </source>
</evidence>
<evidence type="ECO:0000256" key="1">
    <source>
        <dbReference type="SAM" id="SignalP"/>
    </source>
</evidence>
<dbReference type="Proteomes" id="UP000677244">
    <property type="component" value="Unassembled WGS sequence"/>
</dbReference>
<gene>
    <name evidence="2" type="ORF">J7I42_22605</name>
</gene>
<proteinExistence type="predicted"/>
<feature type="chain" id="PRO_5046976318" evidence="1">
    <location>
        <begin position="20"/>
        <end position="72"/>
    </location>
</feature>
<comment type="caution">
    <text evidence="2">The sequence shown here is derived from an EMBL/GenBank/DDBJ whole genome shotgun (WGS) entry which is preliminary data.</text>
</comment>
<feature type="signal peptide" evidence="1">
    <location>
        <begin position="1"/>
        <end position="19"/>
    </location>
</feature>
<protein>
    <submittedName>
        <fullName evidence="2">Uncharacterized protein</fullName>
    </submittedName>
</protein>
<keyword evidence="1" id="KW-0732">Signal</keyword>